<reference evidence="8 9" key="1">
    <citation type="submission" date="2019-10" db="EMBL/GenBank/DDBJ databases">
        <title>Vibrio sp. nov., isolated from Coralline algae surface.</title>
        <authorList>
            <person name="Geng Y."/>
            <person name="Zhang X."/>
        </authorList>
    </citation>
    <scope>NUCLEOTIDE SEQUENCE [LARGE SCALE GENOMIC DNA]</scope>
    <source>
        <strain evidence="8 9">SM1977</strain>
    </source>
</reference>
<keyword evidence="4 6" id="KW-0732">Signal</keyword>
<feature type="domain" description="CcmH/CycL/Ccl2/NrfF N-terminal" evidence="7">
    <location>
        <begin position="32"/>
        <end position="142"/>
    </location>
</feature>
<dbReference type="PANTHER" id="PTHR47870:SF2">
    <property type="entry name" value="FORMATE-DEPENDENT NITRITE REDUCTASE COMPLEX SUBUNIT NRFF"/>
    <property type="match status" value="1"/>
</dbReference>
<evidence type="ECO:0000313" key="8">
    <source>
        <dbReference type="EMBL" id="QGA66028.1"/>
    </source>
</evidence>
<evidence type="ECO:0000256" key="2">
    <source>
        <dbReference type="ARBA" id="ARBA00022617"/>
    </source>
</evidence>
<keyword evidence="8" id="KW-0456">Lyase</keyword>
<dbReference type="GO" id="GO:0017004">
    <property type="term" value="P:cytochrome complex assembly"/>
    <property type="evidence" value="ECO:0007669"/>
    <property type="project" value="UniProtKB-ARBA"/>
</dbReference>
<keyword evidence="6" id="KW-0812">Transmembrane</keyword>
<dbReference type="InterPro" id="IPR017565">
    <property type="entry name" value="For-dep_Cytc_NO2Rdtase_NrfF"/>
</dbReference>
<evidence type="ECO:0000256" key="3">
    <source>
        <dbReference type="ARBA" id="ARBA00022723"/>
    </source>
</evidence>
<evidence type="ECO:0000256" key="4">
    <source>
        <dbReference type="ARBA" id="ARBA00022729"/>
    </source>
</evidence>
<evidence type="ECO:0000256" key="6">
    <source>
        <dbReference type="RuleBase" id="RU364112"/>
    </source>
</evidence>
<dbReference type="InterPro" id="IPR038297">
    <property type="entry name" value="CcmH/CycL/NrfF/Ccl2_sf"/>
</dbReference>
<dbReference type="AlphaFoldDB" id="A0A5Q0TFS7"/>
<comment type="function">
    <text evidence="6">Possible subunit of a heme lyase.</text>
</comment>
<feature type="transmembrane region" description="Helical" evidence="6">
    <location>
        <begin position="117"/>
        <end position="137"/>
    </location>
</feature>
<name>A0A5Q0TFS7_9VIBR</name>
<dbReference type="GO" id="GO:0005886">
    <property type="term" value="C:plasma membrane"/>
    <property type="evidence" value="ECO:0007669"/>
    <property type="project" value="TreeGrafter"/>
</dbReference>
<gene>
    <name evidence="8" type="primary">nrfF</name>
    <name evidence="8" type="ORF">GFB47_06210</name>
</gene>
<accession>A0A5Q0TFS7</accession>
<dbReference type="EMBL" id="CP045699">
    <property type="protein sequence ID" value="QGA66028.1"/>
    <property type="molecule type" value="Genomic_DNA"/>
</dbReference>
<keyword evidence="2 6" id="KW-0349">Heme</keyword>
<sequence length="146" mass="16650">MLLSVLVWQNVAVASGSVSIQAATETQNSDNAQLVDVFAFKNAQDQHRADYLARQLRCPRCQNQNLTESNASIARDMRLQVYKMVDQGHSNEDILNFMTDRFGEFVLYKPKFEASTYVLWLTPLMLLLMLIVAARSYTRKKSALNK</sequence>
<evidence type="ECO:0000313" key="9">
    <source>
        <dbReference type="Proteomes" id="UP000348942"/>
    </source>
</evidence>
<comment type="similarity">
    <text evidence="1 6">Belongs to the CcmH/CycL/Ccl2/NrfF family.</text>
</comment>
<dbReference type="PANTHER" id="PTHR47870">
    <property type="entry name" value="CYTOCHROME C-TYPE BIOGENESIS PROTEIN CCMH"/>
    <property type="match status" value="1"/>
</dbReference>
<dbReference type="Proteomes" id="UP000348942">
    <property type="component" value="Chromosome 1"/>
</dbReference>
<dbReference type="Gene3D" id="1.10.8.640">
    <property type="entry name" value="Cytochrome C biogenesis protein"/>
    <property type="match status" value="1"/>
</dbReference>
<dbReference type="InterPro" id="IPR005616">
    <property type="entry name" value="CcmH/CycL/Ccl2/NrfF_N"/>
</dbReference>
<dbReference type="FunFam" id="1.10.8.640:FF:000001">
    <property type="entry name" value="Cytochrome c-type biogenesis protein"/>
    <property type="match status" value="1"/>
</dbReference>
<evidence type="ECO:0000256" key="1">
    <source>
        <dbReference type="ARBA" id="ARBA00010342"/>
    </source>
</evidence>
<dbReference type="Pfam" id="PF03918">
    <property type="entry name" value="CcmH"/>
    <property type="match status" value="1"/>
</dbReference>
<evidence type="ECO:0000256" key="5">
    <source>
        <dbReference type="ARBA" id="ARBA00023004"/>
    </source>
</evidence>
<dbReference type="InterPro" id="IPR051263">
    <property type="entry name" value="C-type_cytochrome_biogenesis"/>
</dbReference>
<keyword evidence="3 6" id="KW-0479">Metal-binding</keyword>
<keyword evidence="5 6" id="KW-0408">Iron</keyword>
<keyword evidence="9" id="KW-1185">Reference proteome</keyword>
<organism evidence="8 9">
    <name type="scientific">Vibrio algicola</name>
    <dbReference type="NCBI Taxonomy" id="2662262"/>
    <lineage>
        <taxon>Bacteria</taxon>
        <taxon>Pseudomonadati</taxon>
        <taxon>Pseudomonadota</taxon>
        <taxon>Gammaproteobacteria</taxon>
        <taxon>Vibrionales</taxon>
        <taxon>Vibrionaceae</taxon>
        <taxon>Vibrio</taxon>
    </lineage>
</organism>
<dbReference type="GO" id="GO:0016829">
    <property type="term" value="F:lyase activity"/>
    <property type="evidence" value="ECO:0007669"/>
    <property type="project" value="UniProtKB-KW"/>
</dbReference>
<keyword evidence="6" id="KW-1133">Transmembrane helix</keyword>
<proteinExistence type="inferred from homology"/>
<evidence type="ECO:0000259" key="7">
    <source>
        <dbReference type="Pfam" id="PF03918"/>
    </source>
</evidence>
<keyword evidence="6" id="KW-0472">Membrane</keyword>
<dbReference type="GO" id="GO:0046872">
    <property type="term" value="F:metal ion binding"/>
    <property type="evidence" value="ECO:0007669"/>
    <property type="project" value="UniProtKB-KW"/>
</dbReference>
<dbReference type="NCBIfam" id="TIGR03147">
    <property type="entry name" value="cyt_nit_nrfF"/>
    <property type="match status" value="1"/>
</dbReference>
<protein>
    <recommendedName>
        <fullName evidence="6">Formate-dependent nitrite reductase complex subunit</fullName>
    </recommendedName>
</protein>
<dbReference type="CDD" id="cd16378">
    <property type="entry name" value="CcmH_N"/>
    <property type="match status" value="1"/>
</dbReference>